<organism evidence="1 2">
    <name type="scientific">Sphingobium ummariense RL-3</name>
    <dbReference type="NCBI Taxonomy" id="1346791"/>
    <lineage>
        <taxon>Bacteria</taxon>
        <taxon>Pseudomonadati</taxon>
        <taxon>Pseudomonadota</taxon>
        <taxon>Alphaproteobacteria</taxon>
        <taxon>Sphingomonadales</taxon>
        <taxon>Sphingomonadaceae</taxon>
        <taxon>Sphingobium</taxon>
    </lineage>
</organism>
<reference evidence="1 2" key="1">
    <citation type="journal article" date="2013" name="Genome Announc.">
        <title>Draft Genome Sequence of Sphingobium ummariense Strain RL-3, a Hexachlorocyclohexane-Degrading Bacterium.</title>
        <authorList>
            <person name="Kohli P."/>
            <person name="Dua A."/>
            <person name="Sangwan N."/>
            <person name="Oldach P."/>
            <person name="Khurana J.P."/>
            <person name="Lal R."/>
        </authorList>
    </citation>
    <scope>NUCLEOTIDE SEQUENCE [LARGE SCALE GENOMIC DNA]</scope>
    <source>
        <strain evidence="1 2">RL-3</strain>
    </source>
</reference>
<dbReference type="AlphaFoldDB" id="T0KDA5"/>
<dbReference type="STRING" id="1346791.M529_14465"/>
<name>T0KDA5_9SPHN</name>
<dbReference type="Proteomes" id="UP000015523">
    <property type="component" value="Unassembled WGS sequence"/>
</dbReference>
<keyword evidence="2" id="KW-1185">Reference proteome</keyword>
<dbReference type="OrthoDB" id="8162243at2"/>
<protein>
    <submittedName>
        <fullName evidence="1">Uncharacterized protein</fullName>
    </submittedName>
</protein>
<comment type="caution">
    <text evidence="1">The sequence shown here is derived from an EMBL/GenBank/DDBJ whole genome shotgun (WGS) entry which is preliminary data.</text>
</comment>
<dbReference type="EMBL" id="AUWY01000100">
    <property type="protein sequence ID" value="EQB31518.1"/>
    <property type="molecule type" value="Genomic_DNA"/>
</dbReference>
<evidence type="ECO:0000313" key="1">
    <source>
        <dbReference type="EMBL" id="EQB31518.1"/>
    </source>
</evidence>
<proteinExistence type="predicted"/>
<evidence type="ECO:0000313" key="2">
    <source>
        <dbReference type="Proteomes" id="UP000015523"/>
    </source>
</evidence>
<dbReference type="eggNOG" id="COG2197">
    <property type="taxonomic scope" value="Bacteria"/>
</dbReference>
<accession>T0KDA5</accession>
<gene>
    <name evidence="1" type="ORF">M529_14465</name>
</gene>
<dbReference type="PATRIC" id="fig|1346791.3.peg.2782"/>
<sequence length="222" mass="25630">MLDVRLGEVLGMAQPRNIRDTIKKHEARLSKHGPICTQRVQNGQRGRPTTQYFLNERQAYRLCMWSEAPNADAVQEQMADVFYAWRHGRLAEPVYDPTREELADLRQKVEYMSAILDAHKAWTNPAMPQALPRSPTVFRYTDAQGNVRRQRYSKWHHDEPVMAAVVALHRRMTISDAVAKLQEQFGISRAPSRSSLGRFWKEALDPLAGVITRPRLQRVDDK</sequence>